<organism evidence="2 3">
    <name type="scientific">Pontivivens marinum</name>
    <dbReference type="NCBI Taxonomy" id="1690039"/>
    <lineage>
        <taxon>Bacteria</taxon>
        <taxon>Pseudomonadati</taxon>
        <taxon>Pseudomonadota</taxon>
        <taxon>Alphaproteobacteria</taxon>
        <taxon>Rhodobacterales</taxon>
        <taxon>Paracoccaceae</taxon>
        <taxon>Pontivivens</taxon>
    </lineage>
</organism>
<evidence type="ECO:0000313" key="2">
    <source>
        <dbReference type="EMBL" id="SOH95581.1"/>
    </source>
</evidence>
<dbReference type="Proteomes" id="UP000220034">
    <property type="component" value="Unassembled WGS sequence"/>
</dbReference>
<protein>
    <submittedName>
        <fullName evidence="2">Protein-disulfide isomerase</fullName>
    </submittedName>
</protein>
<dbReference type="Gene3D" id="3.40.30.10">
    <property type="entry name" value="Glutaredoxin"/>
    <property type="match status" value="1"/>
</dbReference>
<dbReference type="InterPro" id="IPR036249">
    <property type="entry name" value="Thioredoxin-like_sf"/>
</dbReference>
<dbReference type="InterPro" id="IPR041205">
    <property type="entry name" value="ScsC_N"/>
</dbReference>
<reference evidence="3" key="1">
    <citation type="submission" date="2017-09" db="EMBL/GenBank/DDBJ databases">
        <authorList>
            <person name="Varghese N."/>
            <person name="Submissions S."/>
        </authorList>
    </citation>
    <scope>NUCLEOTIDE SEQUENCE [LARGE SCALE GENOMIC DNA]</scope>
    <source>
        <strain evidence="3">C7</strain>
    </source>
</reference>
<dbReference type="CDD" id="cd03023">
    <property type="entry name" value="DsbA_Com1_like"/>
    <property type="match status" value="1"/>
</dbReference>
<dbReference type="GO" id="GO:0016853">
    <property type="term" value="F:isomerase activity"/>
    <property type="evidence" value="ECO:0007669"/>
    <property type="project" value="UniProtKB-KW"/>
</dbReference>
<dbReference type="SUPFAM" id="SSF52833">
    <property type="entry name" value="Thioredoxin-like"/>
    <property type="match status" value="1"/>
</dbReference>
<dbReference type="EMBL" id="OCTN01000012">
    <property type="protein sequence ID" value="SOH95581.1"/>
    <property type="molecule type" value="Genomic_DNA"/>
</dbReference>
<proteinExistence type="predicted"/>
<evidence type="ECO:0000259" key="1">
    <source>
        <dbReference type="PROSITE" id="PS51352"/>
    </source>
</evidence>
<keyword evidence="3" id="KW-1185">Reference proteome</keyword>
<sequence>MTRTNLMIGAIGAVAVTALGLNIATLSASIEEPVVAADLPAPPVDGALGDIDRETLQAEMRRYLLENPDIIVEVIDVLEAQRTANAQLAEQQMLRETNDVLLNDGYSFVGGNPDGDVTLVEFLDYQCTFCKRAHDEVAALLSSDGNIRLIVKELPILGPVSETATRAALSVLAEQGEEIYEVFNDQMMSFPGQLNDEMIDRLAERSGADVAAMRANMDSREIDAQIAQNRALAEQLQITGTPTFVLGDTFIRGYLPADQMAEAVRLTRSTMR</sequence>
<name>A0A2C9CVR5_9RHOB</name>
<dbReference type="PANTHER" id="PTHR35272:SF3">
    <property type="entry name" value="THIOL:DISULFIDE INTERCHANGE PROTEIN DSBC"/>
    <property type="match status" value="1"/>
</dbReference>
<gene>
    <name evidence="2" type="ORF">SAMN06273572_11276</name>
</gene>
<dbReference type="RefSeq" id="WP_097932178.1">
    <property type="nucleotide sequence ID" value="NZ_OCTN01000012.1"/>
</dbReference>
<dbReference type="InterPro" id="IPR001853">
    <property type="entry name" value="DSBA-like_thioredoxin_dom"/>
</dbReference>
<dbReference type="Pfam" id="PF01323">
    <property type="entry name" value="DSBA"/>
    <property type="match status" value="1"/>
</dbReference>
<dbReference type="GO" id="GO:0016491">
    <property type="term" value="F:oxidoreductase activity"/>
    <property type="evidence" value="ECO:0007669"/>
    <property type="project" value="InterPro"/>
</dbReference>
<dbReference type="InterPro" id="IPR051470">
    <property type="entry name" value="Thiol:disulfide_interchange"/>
</dbReference>
<evidence type="ECO:0000313" key="3">
    <source>
        <dbReference type="Proteomes" id="UP000220034"/>
    </source>
</evidence>
<feature type="domain" description="Thioredoxin" evidence="1">
    <location>
        <begin position="30"/>
        <end position="269"/>
    </location>
</feature>
<dbReference type="AlphaFoldDB" id="A0A2C9CVR5"/>
<dbReference type="Pfam" id="PF18312">
    <property type="entry name" value="ScsC_N"/>
    <property type="match status" value="1"/>
</dbReference>
<keyword evidence="2" id="KW-0413">Isomerase</keyword>
<accession>A0A2C9CVR5</accession>
<dbReference type="InterPro" id="IPR013766">
    <property type="entry name" value="Thioredoxin_domain"/>
</dbReference>
<dbReference type="PANTHER" id="PTHR35272">
    <property type="entry name" value="THIOL:DISULFIDE INTERCHANGE PROTEIN DSBC-RELATED"/>
    <property type="match status" value="1"/>
</dbReference>
<dbReference type="OrthoDB" id="9780147at2"/>
<dbReference type="PROSITE" id="PS51352">
    <property type="entry name" value="THIOREDOXIN_2"/>
    <property type="match status" value="1"/>
</dbReference>